<gene>
    <name evidence="2" type="ORF">CHIRRI_LOCUS9475</name>
</gene>
<evidence type="ECO:0000259" key="1">
    <source>
        <dbReference type="PROSITE" id="PS50835"/>
    </source>
</evidence>
<dbReference type="InterPro" id="IPR036179">
    <property type="entry name" value="Ig-like_dom_sf"/>
</dbReference>
<dbReference type="PANTHER" id="PTHR21261">
    <property type="entry name" value="BEAT PROTEIN"/>
    <property type="match status" value="1"/>
</dbReference>
<name>A0A9N9RZ75_9DIPT</name>
<dbReference type="InterPro" id="IPR003599">
    <property type="entry name" value="Ig_sub"/>
</dbReference>
<reference evidence="2" key="1">
    <citation type="submission" date="2022-01" db="EMBL/GenBank/DDBJ databases">
        <authorList>
            <person name="King R."/>
        </authorList>
    </citation>
    <scope>NUCLEOTIDE SEQUENCE</scope>
</reference>
<feature type="domain" description="Ig-like" evidence="1">
    <location>
        <begin position="61"/>
        <end position="159"/>
    </location>
</feature>
<accession>A0A9N9RZ75</accession>
<proteinExistence type="predicted"/>
<evidence type="ECO:0000313" key="2">
    <source>
        <dbReference type="EMBL" id="CAG9806620.1"/>
    </source>
</evidence>
<dbReference type="SMART" id="SM00409">
    <property type="entry name" value="IG"/>
    <property type="match status" value="1"/>
</dbReference>
<dbReference type="EMBL" id="OU895879">
    <property type="protein sequence ID" value="CAG9806620.1"/>
    <property type="molecule type" value="Genomic_DNA"/>
</dbReference>
<dbReference type="InterPro" id="IPR013783">
    <property type="entry name" value="Ig-like_fold"/>
</dbReference>
<dbReference type="FunFam" id="2.60.40.10:FF:000437">
    <property type="entry name" value="Beat-IIIc, isoform A"/>
    <property type="match status" value="1"/>
</dbReference>
<dbReference type="InterPro" id="IPR007110">
    <property type="entry name" value="Ig-like_dom"/>
</dbReference>
<dbReference type="PROSITE" id="PS50835">
    <property type="entry name" value="IG_LIKE"/>
    <property type="match status" value="1"/>
</dbReference>
<evidence type="ECO:0000313" key="3">
    <source>
        <dbReference type="Proteomes" id="UP001153620"/>
    </source>
</evidence>
<organism evidence="2 3">
    <name type="scientific">Chironomus riparius</name>
    <dbReference type="NCBI Taxonomy" id="315576"/>
    <lineage>
        <taxon>Eukaryota</taxon>
        <taxon>Metazoa</taxon>
        <taxon>Ecdysozoa</taxon>
        <taxon>Arthropoda</taxon>
        <taxon>Hexapoda</taxon>
        <taxon>Insecta</taxon>
        <taxon>Pterygota</taxon>
        <taxon>Neoptera</taxon>
        <taxon>Endopterygota</taxon>
        <taxon>Diptera</taxon>
        <taxon>Nematocera</taxon>
        <taxon>Chironomoidea</taxon>
        <taxon>Chironomidae</taxon>
        <taxon>Chironominae</taxon>
        <taxon>Chironomus</taxon>
    </lineage>
</organism>
<dbReference type="AlphaFoldDB" id="A0A9N9RZ75"/>
<dbReference type="PANTHER" id="PTHR21261:SF6">
    <property type="entry name" value="BEATEN PATH IIA-RELATED"/>
    <property type="match status" value="1"/>
</dbReference>
<dbReference type="Gene3D" id="2.60.40.10">
    <property type="entry name" value="Immunoglobulins"/>
    <property type="match status" value="1"/>
</dbReference>
<protein>
    <recommendedName>
        <fullName evidence="1">Ig-like domain-containing protein</fullName>
    </recommendedName>
</protein>
<keyword evidence="3" id="KW-1185">Reference proteome</keyword>
<dbReference type="OrthoDB" id="196393at2759"/>
<sequence length="322" mass="35509">MTIDRKSHQNPALSINPSIQISKNITMNRKYSKMDMLRRLISVGVILQLLGNIGLSNGAIRSIRLVVEPVAVRRGQSATLKCLYDLDGAPLLSLQFYRGSGEFYRYSPSQHPMKRVFPLSGINVDTNASNATQVVIKNVSFGLSGNFSCEVTADSQSFSTASAAAQMTVVELPESRPTLWTEYDRYEPGDVLRANCSSPPSRPQAELTLTINNIVVYSADLQYFKTIEGRTASKINMRVQLQSIHFGGGPVMSGGGQLILRCTAQIGNFYQEYTEKELGVPQKDPVPARVTSSIAVETTRGSLTYSIIAFTFITLIYQQFSR</sequence>
<dbReference type="SUPFAM" id="SSF48726">
    <property type="entry name" value="Immunoglobulin"/>
    <property type="match status" value="1"/>
</dbReference>
<dbReference type="Proteomes" id="UP001153620">
    <property type="component" value="Chromosome 3"/>
</dbReference>
<reference evidence="2" key="2">
    <citation type="submission" date="2022-10" db="EMBL/GenBank/DDBJ databases">
        <authorList>
            <consortium name="ENA_rothamsted_submissions"/>
            <consortium name="culmorum"/>
            <person name="King R."/>
        </authorList>
    </citation>
    <scope>NUCLEOTIDE SEQUENCE</scope>
</reference>